<proteinExistence type="inferred from homology"/>
<comment type="caution">
    <text evidence="8">The sequence shown here is derived from an EMBL/GenBank/DDBJ whole genome shotgun (WGS) entry which is preliminary data.</text>
</comment>
<dbReference type="RefSeq" id="WP_129224511.1">
    <property type="nucleotide sequence ID" value="NZ_QYBB01000004.1"/>
</dbReference>
<dbReference type="EMBL" id="QYBB01000004">
    <property type="protein sequence ID" value="RYC33005.1"/>
    <property type="molecule type" value="Genomic_DNA"/>
</dbReference>
<evidence type="ECO:0000259" key="6">
    <source>
        <dbReference type="Pfam" id="PF03755"/>
    </source>
</evidence>
<feature type="domain" description="Endoribonuclease YicC-like N-terminal" evidence="6">
    <location>
        <begin position="12"/>
        <end position="163"/>
    </location>
</feature>
<reference evidence="8 9" key="2">
    <citation type="submission" date="2019-02" db="EMBL/GenBank/DDBJ databases">
        <title>'Lichenibacterium ramalinii' gen. nov. sp. nov., 'Lichenibacterium minor' gen. nov. sp. nov.</title>
        <authorList>
            <person name="Pankratov T."/>
        </authorList>
    </citation>
    <scope>NUCLEOTIDE SEQUENCE [LARGE SCALE GENOMIC DNA]</scope>
    <source>
        <strain evidence="8 9">RmlP026</strain>
    </source>
</reference>
<dbReference type="Proteomes" id="UP000290759">
    <property type="component" value="Unassembled WGS sequence"/>
</dbReference>
<keyword evidence="9" id="KW-1185">Reference proteome</keyword>
<dbReference type="AlphaFoldDB" id="A0A4Q2UDW9"/>
<gene>
    <name evidence="8" type="ORF">D3273_06015</name>
</gene>
<evidence type="ECO:0000256" key="3">
    <source>
        <dbReference type="ARBA" id="ARBA00022759"/>
    </source>
</evidence>
<evidence type="ECO:0000259" key="7">
    <source>
        <dbReference type="Pfam" id="PF08340"/>
    </source>
</evidence>
<feature type="domain" description="Endoribonuclease YicC-like C-terminal" evidence="7">
    <location>
        <begin position="187"/>
        <end position="301"/>
    </location>
</feature>
<evidence type="ECO:0000256" key="4">
    <source>
        <dbReference type="ARBA" id="ARBA00022801"/>
    </source>
</evidence>
<keyword evidence="4" id="KW-0378">Hydrolase</keyword>
<protein>
    <submittedName>
        <fullName evidence="8">YicC family protein</fullName>
    </submittedName>
</protein>
<organism evidence="8 9">
    <name type="scientific">Lichenibacterium minor</name>
    <dbReference type="NCBI Taxonomy" id="2316528"/>
    <lineage>
        <taxon>Bacteria</taxon>
        <taxon>Pseudomonadati</taxon>
        <taxon>Pseudomonadota</taxon>
        <taxon>Alphaproteobacteria</taxon>
        <taxon>Hyphomicrobiales</taxon>
        <taxon>Lichenihabitantaceae</taxon>
        <taxon>Lichenibacterium</taxon>
    </lineage>
</organism>
<comment type="similarity">
    <text evidence="5">Belongs to the YicC/YloC family.</text>
</comment>
<evidence type="ECO:0000256" key="5">
    <source>
        <dbReference type="ARBA" id="ARBA00035648"/>
    </source>
</evidence>
<dbReference type="PANTHER" id="PTHR30636:SF3">
    <property type="entry name" value="UPF0701 PROTEIN YICC"/>
    <property type="match status" value="1"/>
</dbReference>
<evidence type="ECO:0000313" key="8">
    <source>
        <dbReference type="EMBL" id="RYC33005.1"/>
    </source>
</evidence>
<accession>A0A4Q2UDW9</accession>
<evidence type="ECO:0000313" key="9">
    <source>
        <dbReference type="Proteomes" id="UP000290759"/>
    </source>
</evidence>
<keyword evidence="2" id="KW-0540">Nuclease</keyword>
<dbReference type="PANTHER" id="PTHR30636">
    <property type="entry name" value="UPF0701 PROTEIN YICC"/>
    <property type="match status" value="1"/>
</dbReference>
<dbReference type="InterPro" id="IPR005229">
    <property type="entry name" value="YicC/YloC-like"/>
</dbReference>
<reference evidence="8 9" key="1">
    <citation type="submission" date="2018-12" db="EMBL/GenBank/DDBJ databases">
        <authorList>
            <person name="Grouzdev D.S."/>
            <person name="Krutkina M.S."/>
        </authorList>
    </citation>
    <scope>NUCLEOTIDE SEQUENCE [LARGE SCALE GENOMIC DNA]</scope>
    <source>
        <strain evidence="8 9">RmlP026</strain>
    </source>
</reference>
<dbReference type="GO" id="GO:0016787">
    <property type="term" value="F:hydrolase activity"/>
    <property type="evidence" value="ECO:0007669"/>
    <property type="project" value="UniProtKB-KW"/>
</dbReference>
<comment type="cofactor">
    <cofactor evidence="1">
        <name>a divalent metal cation</name>
        <dbReference type="ChEBI" id="CHEBI:60240"/>
    </cofactor>
</comment>
<dbReference type="NCBIfam" id="TIGR00255">
    <property type="entry name" value="YicC/YloC family endoribonuclease"/>
    <property type="match status" value="1"/>
</dbReference>
<dbReference type="OrthoDB" id="9771229at2"/>
<dbReference type="GO" id="GO:0004521">
    <property type="term" value="F:RNA endonuclease activity"/>
    <property type="evidence" value="ECO:0007669"/>
    <property type="project" value="InterPro"/>
</dbReference>
<dbReference type="Pfam" id="PF08340">
    <property type="entry name" value="YicC-like_C"/>
    <property type="match status" value="1"/>
</dbReference>
<name>A0A4Q2UDW9_9HYPH</name>
<evidence type="ECO:0000256" key="2">
    <source>
        <dbReference type="ARBA" id="ARBA00022722"/>
    </source>
</evidence>
<dbReference type="Pfam" id="PF03755">
    <property type="entry name" value="YicC-like_N"/>
    <property type="match status" value="1"/>
</dbReference>
<dbReference type="InterPro" id="IPR013551">
    <property type="entry name" value="YicC-like_C"/>
</dbReference>
<sequence>MTASTLHGPGLSSMTGFARSGGQARAATWTWEMKSVNAKGLELRLRVPPGFDALEAEARARLAARIKRGTVHAALNLQRPKPEQVARIDRAKLDALLEAVSAIVLPRGIASATLDGLLALPGIVEIVDRDEGGAEELEPGLLAGFDAALDGLCAMRAGEGRQLGRVLGGRLTAIAGLTADAQSAPGRTAEAVRERLAHRLAEIAGAAPALDPVRLYQEAVLLAGKADVREEIDRLAMHAAAATALLAEGGAVGRRLDFLAQELGREAGTLCAKSNDAGLTAVGLALRTEIEQFREQVQNLE</sequence>
<keyword evidence="3" id="KW-0255">Endonuclease</keyword>
<evidence type="ECO:0000256" key="1">
    <source>
        <dbReference type="ARBA" id="ARBA00001968"/>
    </source>
</evidence>
<dbReference type="InterPro" id="IPR013527">
    <property type="entry name" value="YicC-like_N"/>
</dbReference>